<dbReference type="RefSeq" id="WP_008704048.1">
    <property type="nucleotide sequence ID" value="NZ_CYZA01000001.1"/>
</dbReference>
<evidence type="ECO:0000256" key="7">
    <source>
        <dbReference type="ARBA" id="ARBA00023211"/>
    </source>
</evidence>
<dbReference type="AlphaFoldDB" id="A0A173WL52"/>
<dbReference type="PANTHER" id="PTHR31637:SF0">
    <property type="entry name" value="2,3-BISPHOSPHOGLYCERATE-INDEPENDENT PHOSPHOGLYCERATE MUTASE"/>
    <property type="match status" value="1"/>
</dbReference>
<evidence type="ECO:0000256" key="3">
    <source>
        <dbReference type="ARBA" id="ARBA00008819"/>
    </source>
</evidence>
<dbReference type="GeneID" id="75079711"/>
<dbReference type="SUPFAM" id="SSF53649">
    <property type="entry name" value="Alkaline phosphatase-like"/>
    <property type="match status" value="1"/>
</dbReference>
<feature type="binding site" evidence="10 12">
    <location>
        <begin position="153"/>
        <end position="154"/>
    </location>
    <ligand>
        <name>substrate</name>
    </ligand>
</feature>
<feature type="active site" description="Phosphoserine intermediate" evidence="10 11">
    <location>
        <position position="62"/>
    </location>
</feature>
<feature type="binding site" evidence="10 13">
    <location>
        <position position="405"/>
    </location>
    <ligand>
        <name>Mn(2+)</name>
        <dbReference type="ChEBI" id="CHEBI:29035"/>
        <label>1</label>
    </ligand>
</feature>
<dbReference type="HAMAP" id="MF_01038">
    <property type="entry name" value="GpmI"/>
    <property type="match status" value="1"/>
</dbReference>
<feature type="binding site" evidence="10 12">
    <location>
        <begin position="260"/>
        <end position="263"/>
    </location>
    <ligand>
        <name>substrate</name>
    </ligand>
</feature>
<dbReference type="InterPro" id="IPR006124">
    <property type="entry name" value="Metalloenzyme"/>
</dbReference>
<evidence type="ECO:0000313" key="16">
    <source>
        <dbReference type="EMBL" id="CUN40243.1"/>
    </source>
</evidence>
<dbReference type="Pfam" id="PF06415">
    <property type="entry name" value="iPGM_N"/>
    <property type="match status" value="1"/>
</dbReference>
<dbReference type="GO" id="GO:0006096">
    <property type="term" value="P:glycolytic process"/>
    <property type="evidence" value="ECO:0007669"/>
    <property type="project" value="UniProtKB-UniRule"/>
</dbReference>
<evidence type="ECO:0000256" key="10">
    <source>
        <dbReference type="HAMAP-Rule" id="MF_01038"/>
    </source>
</evidence>
<dbReference type="NCBIfam" id="TIGR01307">
    <property type="entry name" value="pgm_bpd_ind"/>
    <property type="match status" value="1"/>
</dbReference>
<keyword evidence="8 10" id="KW-0413">Isomerase</keyword>
<comment type="cofactor">
    <cofactor evidence="10">
        <name>Mn(2+)</name>
        <dbReference type="ChEBI" id="CHEBI:29035"/>
    </cofactor>
    <text evidence="10">Binds 2 manganese ions per subunit.</text>
</comment>
<sequence>MSKKPTVLMILDGYGLNDKKEGNAVYLAKTPVMDKLMAEYPFVKGNASGLAVGLPDGQMGNSEVGHMNMGAGRIVYQELTRITKEIQDGDFFKNEALLAAMKNAKENNSAVHFMGLLSDGGVHSHNTHLYGLLEMAKREGVEKVYVHCFLDGRDTPPASGKEFVEALEAEMKKIGVGEIATVSGRYYAMDRDNRWDRVELAYNALTTGEGVKGTDAPAAVQASYDNDKTDEFVLPTVIEKDGQPTGVISDKDSVVFFNFRPDRAREITRAFCDDDFQGFERKARPQVTFVCFTDYDDTIQNKQVAFHKVQLHNTFGEYLAAHNMTQARIAETEKYAHVTFFFNGGVEEPNKGEDRILVKSPKVATYDLQPEMSAPQVCEKLVDAIKSDKYDVIVINFANPDMVGHTGVQEAAIKAVETVDECVGKAVEALKEVDGQMFICADHGNAEQLIDYETGAPWTAHTTNPVPFILVNADPKYTLRENGCLADIVPTLIQLMGMEQPAEMTGKSLLVEK</sequence>
<feature type="binding site" evidence="10 12">
    <location>
        <position position="334"/>
    </location>
    <ligand>
        <name>substrate</name>
    </ligand>
</feature>
<feature type="domain" description="Metalloenzyme" evidence="14">
    <location>
        <begin position="4"/>
        <end position="499"/>
    </location>
</feature>
<comment type="pathway">
    <text evidence="2 10">Carbohydrate degradation; glycolysis; pyruvate from D-glyceraldehyde 3-phosphate: step 3/5.</text>
</comment>
<evidence type="ECO:0000256" key="12">
    <source>
        <dbReference type="PIRSR" id="PIRSR001492-2"/>
    </source>
</evidence>
<dbReference type="InterPro" id="IPR005995">
    <property type="entry name" value="Pgm_bpd_ind"/>
</dbReference>
<evidence type="ECO:0000256" key="8">
    <source>
        <dbReference type="ARBA" id="ARBA00023235"/>
    </source>
</evidence>
<feature type="binding site" evidence="10 12">
    <location>
        <position position="123"/>
    </location>
    <ligand>
        <name>substrate</name>
    </ligand>
</feature>
<dbReference type="EC" id="5.4.2.12" evidence="4 10"/>
<evidence type="ECO:0000256" key="9">
    <source>
        <dbReference type="ARBA" id="ARBA00071648"/>
    </source>
</evidence>
<dbReference type="GO" id="GO:0006007">
    <property type="term" value="P:glucose catabolic process"/>
    <property type="evidence" value="ECO:0007669"/>
    <property type="project" value="InterPro"/>
</dbReference>
<comment type="catalytic activity">
    <reaction evidence="1 10">
        <text>(2R)-2-phosphoglycerate = (2R)-3-phosphoglycerate</text>
        <dbReference type="Rhea" id="RHEA:15901"/>
        <dbReference type="ChEBI" id="CHEBI:58272"/>
        <dbReference type="ChEBI" id="CHEBI:58289"/>
        <dbReference type="EC" id="5.4.2.12"/>
    </reaction>
</comment>
<comment type="similarity">
    <text evidence="3 10">Belongs to the BPG-independent phosphoglycerate mutase family.</text>
</comment>
<dbReference type="UniPathway" id="UPA00109">
    <property type="reaction ID" value="UER00186"/>
</dbReference>
<feature type="binding site" evidence="10 13">
    <location>
        <position position="443"/>
    </location>
    <ligand>
        <name>Mn(2+)</name>
        <dbReference type="ChEBI" id="CHEBI:29035"/>
        <label>2</label>
    </ligand>
</feature>
<comment type="subunit">
    <text evidence="10">Monomer.</text>
</comment>
<evidence type="ECO:0000259" key="15">
    <source>
        <dbReference type="Pfam" id="PF06415"/>
    </source>
</evidence>
<dbReference type="Pfam" id="PF01676">
    <property type="entry name" value="Metalloenzyme"/>
    <property type="match status" value="1"/>
</dbReference>
<dbReference type="InterPro" id="IPR017850">
    <property type="entry name" value="Alkaline_phosphatase_core_sf"/>
</dbReference>
<dbReference type="FunFam" id="3.40.1450.10:FF:000001">
    <property type="entry name" value="2,3-bisphosphoglycerate-independent phosphoglycerate mutase"/>
    <property type="match status" value="1"/>
</dbReference>
<evidence type="ECO:0000259" key="14">
    <source>
        <dbReference type="Pfam" id="PF01676"/>
    </source>
</evidence>
<keyword evidence="6 10" id="KW-0324">Glycolysis</keyword>
<feature type="binding site" evidence="10 12">
    <location>
        <position position="185"/>
    </location>
    <ligand>
        <name>substrate</name>
    </ligand>
</feature>
<feature type="binding site" evidence="10 13">
    <location>
        <position position="461"/>
    </location>
    <ligand>
        <name>Mn(2+)</name>
        <dbReference type="ChEBI" id="CHEBI:29035"/>
        <label>1</label>
    </ligand>
</feature>
<evidence type="ECO:0000313" key="17">
    <source>
        <dbReference type="Proteomes" id="UP000095447"/>
    </source>
</evidence>
<evidence type="ECO:0000256" key="2">
    <source>
        <dbReference type="ARBA" id="ARBA00004798"/>
    </source>
</evidence>
<dbReference type="GO" id="GO:0004619">
    <property type="term" value="F:phosphoglycerate mutase activity"/>
    <property type="evidence" value="ECO:0007669"/>
    <property type="project" value="UniProtKB-UniRule"/>
</dbReference>
<feature type="binding site" evidence="10 12">
    <location>
        <position position="191"/>
    </location>
    <ligand>
        <name>substrate</name>
    </ligand>
</feature>
<proteinExistence type="inferred from homology"/>
<comment type="function">
    <text evidence="10">Catalyzes the interconversion of 2-phosphoglycerate and 3-phosphoglycerate.</text>
</comment>
<evidence type="ECO:0000256" key="1">
    <source>
        <dbReference type="ARBA" id="ARBA00000370"/>
    </source>
</evidence>
<keyword evidence="7 10" id="KW-0464">Manganese</keyword>
<dbReference type="Proteomes" id="UP000095447">
    <property type="component" value="Unassembled WGS sequence"/>
</dbReference>
<evidence type="ECO:0000256" key="6">
    <source>
        <dbReference type="ARBA" id="ARBA00023152"/>
    </source>
</evidence>
<dbReference type="SUPFAM" id="SSF64158">
    <property type="entry name" value="2,3-Bisphosphoglycerate-independent phosphoglycerate mutase, substrate-binding domain"/>
    <property type="match status" value="1"/>
</dbReference>
<accession>A0A173WL52</accession>
<evidence type="ECO:0000256" key="4">
    <source>
        <dbReference type="ARBA" id="ARBA00012026"/>
    </source>
</evidence>
<dbReference type="Gene3D" id="3.40.1450.10">
    <property type="entry name" value="BPG-independent phosphoglycerate mutase, domain B"/>
    <property type="match status" value="1"/>
</dbReference>
<feature type="binding site" evidence="10 13">
    <location>
        <position position="62"/>
    </location>
    <ligand>
        <name>Mn(2+)</name>
        <dbReference type="ChEBI" id="CHEBI:29035"/>
        <label>2</label>
    </ligand>
</feature>
<dbReference type="InterPro" id="IPR036646">
    <property type="entry name" value="PGAM_B_sf"/>
</dbReference>
<dbReference type="CDD" id="cd16010">
    <property type="entry name" value="iPGM"/>
    <property type="match status" value="1"/>
</dbReference>
<feature type="binding site" evidence="10 13">
    <location>
        <position position="401"/>
    </location>
    <ligand>
        <name>Mn(2+)</name>
        <dbReference type="ChEBI" id="CHEBI:29035"/>
        <label>1</label>
    </ligand>
</feature>
<feature type="binding site" evidence="10 13">
    <location>
        <position position="12"/>
    </location>
    <ligand>
        <name>Mn(2+)</name>
        <dbReference type="ChEBI" id="CHEBI:29035"/>
        <label>2</label>
    </ligand>
</feature>
<keyword evidence="5 10" id="KW-0479">Metal-binding</keyword>
<dbReference type="GO" id="GO:0005829">
    <property type="term" value="C:cytosol"/>
    <property type="evidence" value="ECO:0007669"/>
    <property type="project" value="TreeGrafter"/>
</dbReference>
<dbReference type="InterPro" id="IPR011258">
    <property type="entry name" value="BPG-indep_PGM_N"/>
</dbReference>
<evidence type="ECO:0000256" key="13">
    <source>
        <dbReference type="PIRSR" id="PIRSR001492-3"/>
    </source>
</evidence>
<evidence type="ECO:0000256" key="11">
    <source>
        <dbReference type="PIRSR" id="PIRSR001492-1"/>
    </source>
</evidence>
<feature type="domain" description="BPG-independent PGAM N-terminal" evidence="15">
    <location>
        <begin position="82"/>
        <end position="297"/>
    </location>
</feature>
<dbReference type="PANTHER" id="PTHR31637">
    <property type="entry name" value="2,3-BISPHOSPHOGLYCERATE-INDEPENDENT PHOSPHOGLYCERATE MUTASE"/>
    <property type="match status" value="1"/>
</dbReference>
<dbReference type="EMBL" id="CYZA01000001">
    <property type="protein sequence ID" value="CUN40243.1"/>
    <property type="molecule type" value="Genomic_DNA"/>
</dbReference>
<feature type="binding site" evidence="10 13">
    <location>
        <position position="442"/>
    </location>
    <ligand>
        <name>Mn(2+)</name>
        <dbReference type="ChEBI" id="CHEBI:29035"/>
        <label>2</label>
    </ligand>
</feature>
<organism evidence="16 17">
    <name type="scientific">Blautia obeum</name>
    <dbReference type="NCBI Taxonomy" id="40520"/>
    <lineage>
        <taxon>Bacteria</taxon>
        <taxon>Bacillati</taxon>
        <taxon>Bacillota</taxon>
        <taxon>Clostridia</taxon>
        <taxon>Lachnospirales</taxon>
        <taxon>Lachnospiraceae</taxon>
        <taxon>Blautia</taxon>
    </lineage>
</organism>
<evidence type="ECO:0000256" key="5">
    <source>
        <dbReference type="ARBA" id="ARBA00022723"/>
    </source>
</evidence>
<dbReference type="Gene3D" id="3.40.720.10">
    <property type="entry name" value="Alkaline Phosphatase, subunit A"/>
    <property type="match status" value="1"/>
</dbReference>
<dbReference type="GO" id="GO:0030145">
    <property type="term" value="F:manganese ion binding"/>
    <property type="evidence" value="ECO:0007669"/>
    <property type="project" value="UniProtKB-UniRule"/>
</dbReference>
<protein>
    <recommendedName>
        <fullName evidence="9 10">2,3-bisphosphoglycerate-independent phosphoglycerate mutase</fullName>
        <shortName evidence="10">BPG-independent PGAM</shortName>
        <shortName evidence="10">Phosphoglyceromutase</shortName>
        <shortName evidence="10">iPGM</shortName>
        <ecNumber evidence="4 10">5.4.2.12</ecNumber>
    </recommendedName>
</protein>
<reference evidence="16 17" key="1">
    <citation type="submission" date="2015-09" db="EMBL/GenBank/DDBJ databases">
        <authorList>
            <consortium name="Pathogen Informatics"/>
        </authorList>
    </citation>
    <scope>NUCLEOTIDE SEQUENCE [LARGE SCALE GENOMIC DNA]</scope>
    <source>
        <strain evidence="16 17">2789STDY5608838</strain>
    </source>
</reference>
<dbReference type="PIRSF" id="PIRSF001492">
    <property type="entry name" value="IPGAM"/>
    <property type="match status" value="1"/>
</dbReference>
<dbReference type="STRING" id="657314.CK5_07130"/>
<dbReference type="FunFam" id="3.40.720.10:FF:000001">
    <property type="entry name" value="2,3-bisphosphoglycerate-independent phosphoglycerate mutase"/>
    <property type="match status" value="1"/>
</dbReference>
<name>A0A173WL52_9FIRM</name>
<gene>
    <name evidence="10 16" type="primary">gpmI</name>
    <name evidence="16" type="ORF">ERS852395_00215</name>
</gene>
<dbReference type="GO" id="GO:0043937">
    <property type="term" value="P:regulation of sporulation"/>
    <property type="evidence" value="ECO:0007669"/>
    <property type="project" value="UniProtKB-ARBA"/>
</dbReference>